<dbReference type="Pfam" id="PF20274">
    <property type="entry name" value="cREC_REC"/>
    <property type="match status" value="1"/>
</dbReference>
<dbReference type="InterPro" id="IPR046909">
    <property type="entry name" value="cREC_REC"/>
</dbReference>
<protein>
    <recommendedName>
        <fullName evidence="2">Cyclic-phosphate processing Receiver domain-containing protein</fullName>
    </recommendedName>
</protein>
<dbReference type="RefSeq" id="WP_275474854.1">
    <property type="nucleotide sequence ID" value="NZ_CP162940.1"/>
</dbReference>
<organism evidence="3 4">
    <name type="scientific">Alicyclobacillus fastidiosus</name>
    <dbReference type="NCBI Taxonomy" id="392011"/>
    <lineage>
        <taxon>Bacteria</taxon>
        <taxon>Bacillati</taxon>
        <taxon>Bacillota</taxon>
        <taxon>Bacilli</taxon>
        <taxon>Bacillales</taxon>
        <taxon>Alicyclobacillaceae</taxon>
        <taxon>Alicyclobacillus</taxon>
    </lineage>
</organism>
<comment type="caution">
    <text evidence="3">The sequence shown here is derived from an EMBL/GenBank/DDBJ whole genome shotgun (WGS) entry which is preliminary data.</text>
</comment>
<keyword evidence="1" id="KW-0472">Membrane</keyword>
<evidence type="ECO:0000313" key="4">
    <source>
        <dbReference type="Proteomes" id="UP001579974"/>
    </source>
</evidence>
<evidence type="ECO:0000256" key="1">
    <source>
        <dbReference type="SAM" id="Phobius"/>
    </source>
</evidence>
<evidence type="ECO:0000313" key="3">
    <source>
        <dbReference type="EMBL" id="MFB5190520.1"/>
    </source>
</evidence>
<gene>
    <name evidence="3" type="ORF">KKP3000_003986</name>
</gene>
<name>A0ABV5AE64_9BACL</name>
<dbReference type="EMBL" id="JBDXSU010000006">
    <property type="protein sequence ID" value="MFB5190520.1"/>
    <property type="molecule type" value="Genomic_DNA"/>
</dbReference>
<sequence>MGINVFLDDRRQAPDGFTLVKRYERCVRLLATGQVDKLSLDYNLGKGEKTGLDVAKWIVQQHTWPREIYIHSSNFLVRQAMSKLLRQHAPEHVVIRSRTFPVGVQALVISILAGGIGCALGLHAYAFQAAPTYWPNVWGVGLLTAVVGLAPWSCWVAARRNQSGKRG</sequence>
<keyword evidence="1" id="KW-1133">Transmembrane helix</keyword>
<accession>A0ABV5AE64</accession>
<feature type="transmembrane region" description="Helical" evidence="1">
    <location>
        <begin position="138"/>
        <end position="158"/>
    </location>
</feature>
<dbReference type="Proteomes" id="UP001579974">
    <property type="component" value="Unassembled WGS sequence"/>
</dbReference>
<proteinExistence type="predicted"/>
<keyword evidence="1" id="KW-0812">Transmembrane</keyword>
<keyword evidence="4" id="KW-1185">Reference proteome</keyword>
<feature type="transmembrane region" description="Helical" evidence="1">
    <location>
        <begin position="106"/>
        <end position="126"/>
    </location>
</feature>
<evidence type="ECO:0000259" key="2">
    <source>
        <dbReference type="Pfam" id="PF20274"/>
    </source>
</evidence>
<feature type="domain" description="Cyclic-phosphate processing Receiver" evidence="2">
    <location>
        <begin position="3"/>
        <end position="87"/>
    </location>
</feature>
<reference evidence="3 4" key="1">
    <citation type="journal article" date="2024" name="Int. J. Mol. Sci.">
        <title>Exploration of Alicyclobacillus spp. Genome in Search of Antibiotic Resistance.</title>
        <authorList>
            <person name="Bucka-Kolendo J."/>
            <person name="Kiousi D.E."/>
            <person name="Dekowska A."/>
            <person name="Mikolajczuk-Szczyrba A."/>
            <person name="Karadedos D.M."/>
            <person name="Michael P."/>
            <person name="Galanis A."/>
            <person name="Sokolowska B."/>
        </authorList>
    </citation>
    <scope>NUCLEOTIDE SEQUENCE [LARGE SCALE GENOMIC DNA]</scope>
    <source>
        <strain evidence="3 4">KKP 3000</strain>
    </source>
</reference>